<evidence type="ECO:0000256" key="1">
    <source>
        <dbReference type="ARBA" id="ARBA00018672"/>
    </source>
</evidence>
<evidence type="ECO:0000313" key="13">
    <source>
        <dbReference type="Proteomes" id="UP000095350"/>
    </source>
</evidence>
<dbReference type="EMBL" id="WGGT01000004">
    <property type="protein sequence ID" value="MVQ45165.1"/>
    <property type="molecule type" value="Genomic_DNA"/>
</dbReference>
<dbReference type="PANTHER" id="PTHR45228:SF5">
    <property type="entry name" value="CYCLIC DI-GMP PHOSPHODIESTERASE VC_1348-RELATED"/>
    <property type="match status" value="1"/>
</dbReference>
<evidence type="ECO:0000313" key="19">
    <source>
        <dbReference type="Proteomes" id="UP000479531"/>
    </source>
</evidence>
<dbReference type="Proteomes" id="UP000284051">
    <property type="component" value="Unassembled WGS sequence"/>
</dbReference>
<dbReference type="GeneID" id="61431671"/>
<dbReference type="OrthoDB" id="9804747at2"/>
<dbReference type="Proteomes" id="UP000283586">
    <property type="component" value="Unassembled WGS sequence"/>
</dbReference>
<dbReference type="CDD" id="cd00077">
    <property type="entry name" value="HDc"/>
    <property type="match status" value="1"/>
</dbReference>
<evidence type="ECO:0000256" key="2">
    <source>
        <dbReference type="ARBA" id="ARBA00024867"/>
    </source>
</evidence>
<dbReference type="InterPro" id="IPR037522">
    <property type="entry name" value="HD_GYP_dom"/>
</dbReference>
<sequence>MQTSNKELILLVDDDPGNLKRAQTILGEEFRISATTSGKMALSLLSKVTPDLILLDVNMPEMNGFETLKKIRELENGSMIPVVFLTGDNDAETETKCFEAGAMDFVGKPFVSQVLVSRVKRILENRQYQNHLEEMVASQVAEMTRMQDEVITGIANLIESRDGSTGLHVKNTQNYVQILTKALREKGMYPDILDHNYELNTVKASVLHDIGKIKTPDAILLKPGRLTDEEFEVMKQHTVAGCEIIDRIIGNVEHEEYVDIARKIARYHHERWDGTGYPDGLSGEEIPLCARIMALADVFDALYQDRCYKKAIRPASKVFEIIKENSGSQFDPNLTEIFLELQREITDISE</sequence>
<feature type="modified residue" description="4-aspartylphosphate" evidence="3">
    <location>
        <position position="56"/>
    </location>
</feature>
<dbReference type="EMBL" id="QRQN01000002">
    <property type="protein sequence ID" value="RHN11554.1"/>
    <property type="molecule type" value="Genomic_DNA"/>
</dbReference>
<evidence type="ECO:0000313" key="11">
    <source>
        <dbReference type="EMBL" id="RHG30867.1"/>
    </source>
</evidence>
<dbReference type="EMBL" id="QRID01000001">
    <property type="protein sequence ID" value="RHG30867.1"/>
    <property type="molecule type" value="Genomic_DNA"/>
</dbReference>
<dbReference type="Gene3D" id="1.10.3210.10">
    <property type="entry name" value="Hypothetical protein af1432"/>
    <property type="match status" value="1"/>
</dbReference>
<dbReference type="Proteomes" id="UP000095350">
    <property type="component" value="Unassembled WGS sequence"/>
</dbReference>
<feature type="domain" description="HD-GYP" evidence="5">
    <location>
        <begin position="143"/>
        <end position="350"/>
    </location>
</feature>
<dbReference type="Pfam" id="PF13487">
    <property type="entry name" value="HD_5"/>
    <property type="match status" value="1"/>
</dbReference>
<keyword evidence="6" id="KW-0378">Hydrolase</keyword>
<dbReference type="InterPro" id="IPR001789">
    <property type="entry name" value="Sig_transdc_resp-reg_receiver"/>
</dbReference>
<evidence type="ECO:0000313" key="8">
    <source>
        <dbReference type="EMBL" id="MVQ45165.1"/>
    </source>
</evidence>
<evidence type="ECO:0000313" key="17">
    <source>
        <dbReference type="Proteomes" id="UP000284465"/>
    </source>
</evidence>
<dbReference type="GO" id="GO:0016787">
    <property type="term" value="F:hydrolase activity"/>
    <property type="evidence" value="ECO:0007669"/>
    <property type="project" value="UniProtKB-KW"/>
</dbReference>
<gene>
    <name evidence="6" type="primary">rpfG_10</name>
    <name evidence="11" type="ORF">DW264_01070</name>
    <name evidence="10" type="ORF">DW856_07985</name>
    <name evidence="9" type="ORF">DW927_05300</name>
    <name evidence="12" type="ORF">DWZ31_02880</name>
    <name evidence="6" type="ORF">ERS852572_03400</name>
    <name evidence="8" type="ORF">GCK47_05495</name>
    <name evidence="7" type="ORF">GMD50_13445</name>
</gene>
<reference evidence="6 13" key="1">
    <citation type="submission" date="2015-09" db="EMBL/GenBank/DDBJ databases">
        <authorList>
            <consortium name="Pathogen Informatics"/>
        </authorList>
    </citation>
    <scope>NUCLEOTIDE SEQUENCE [LARGE SCALE GENOMIC DNA]</scope>
    <source>
        <strain evidence="6 13">2789STDY5834960</strain>
    </source>
</reference>
<evidence type="ECO:0000313" key="9">
    <source>
        <dbReference type="EMBL" id="RHA68696.1"/>
    </source>
</evidence>
<dbReference type="EMBL" id="QSHO01000006">
    <property type="protein sequence ID" value="RHC17417.1"/>
    <property type="molecule type" value="Genomic_DNA"/>
</dbReference>
<accession>A0A173VRG2</accession>
<evidence type="ECO:0000313" key="10">
    <source>
        <dbReference type="EMBL" id="RHC17417.1"/>
    </source>
</evidence>
<dbReference type="InterPro" id="IPR052020">
    <property type="entry name" value="Cyclic_di-GMP/3'3'-cGAMP_PDE"/>
</dbReference>
<evidence type="ECO:0000313" key="18">
    <source>
        <dbReference type="Proteomes" id="UP000478483"/>
    </source>
</evidence>
<dbReference type="PANTHER" id="PTHR45228">
    <property type="entry name" value="CYCLIC DI-GMP PHOSPHODIESTERASE TM_0186-RELATED"/>
    <property type="match status" value="1"/>
</dbReference>
<comment type="function">
    <text evidence="2">May play the central regulatory role in sporulation. It may be an element of the effector pathway responsible for the activation of sporulation genes in response to nutritional stress. Spo0A may act in concert with spo0H (a sigma factor) to control the expression of some genes that are critical to the sporulation process.</text>
</comment>
<organism evidence="6 13">
    <name type="scientific">Roseburia intestinalis</name>
    <dbReference type="NCBI Taxonomy" id="166486"/>
    <lineage>
        <taxon>Bacteria</taxon>
        <taxon>Bacillati</taxon>
        <taxon>Bacillota</taxon>
        <taxon>Clostridia</taxon>
        <taxon>Lachnospirales</taxon>
        <taxon>Lachnospiraceae</taxon>
        <taxon>Roseburia</taxon>
    </lineage>
</organism>
<dbReference type="SMART" id="SM00471">
    <property type="entry name" value="HDc"/>
    <property type="match status" value="1"/>
</dbReference>
<reference evidence="8 19" key="4">
    <citation type="submission" date="2019-10" db="EMBL/GenBank/DDBJ databases">
        <title>Roseburia spp. ameliorate alcoholic fatty liver via restoration of gut barrier function.</title>
        <authorList>
            <person name="Seo B."/>
            <person name="Ko G."/>
        </authorList>
    </citation>
    <scope>NUCLEOTIDE SEQUENCE [LARGE SCALE GENOMIC DNA]</scope>
    <source>
        <strain evidence="8 19">SNUG30017</strain>
    </source>
</reference>
<reference evidence="14 15" key="2">
    <citation type="submission" date="2018-08" db="EMBL/GenBank/DDBJ databases">
        <title>A genome reference for cultivated species of the human gut microbiota.</title>
        <authorList>
            <person name="Zou Y."/>
            <person name="Xue W."/>
            <person name="Luo G."/>
        </authorList>
    </citation>
    <scope>NUCLEOTIDE SEQUENCE [LARGE SCALE GENOMIC DNA]</scope>
    <source>
        <strain evidence="12 15">AF31-21AC</strain>
        <strain evidence="11 16">AM22-21LB</strain>
        <strain evidence="10 14">AM37-1AC</strain>
        <strain evidence="9 17">AM43-11</strain>
    </source>
</reference>
<evidence type="ECO:0000313" key="7">
    <source>
        <dbReference type="EMBL" id="MTR86035.1"/>
    </source>
</evidence>
<dbReference type="Proteomes" id="UP000478483">
    <property type="component" value="Unassembled WGS sequence"/>
</dbReference>
<dbReference type="Gene3D" id="3.40.50.2300">
    <property type="match status" value="1"/>
</dbReference>
<dbReference type="PROSITE" id="PS50110">
    <property type="entry name" value="RESPONSE_REGULATORY"/>
    <property type="match status" value="1"/>
</dbReference>
<dbReference type="Proteomes" id="UP000479531">
    <property type="component" value="Unassembled WGS sequence"/>
</dbReference>
<dbReference type="SUPFAM" id="SSF109604">
    <property type="entry name" value="HD-domain/PDEase-like"/>
    <property type="match status" value="1"/>
</dbReference>
<evidence type="ECO:0000259" key="5">
    <source>
        <dbReference type="PROSITE" id="PS51832"/>
    </source>
</evidence>
<feature type="domain" description="Response regulatory" evidence="4">
    <location>
        <begin position="8"/>
        <end position="123"/>
    </location>
</feature>
<evidence type="ECO:0000313" key="12">
    <source>
        <dbReference type="EMBL" id="RHN11554.1"/>
    </source>
</evidence>
<evidence type="ECO:0000256" key="3">
    <source>
        <dbReference type="PROSITE-ProRule" id="PRU00169"/>
    </source>
</evidence>
<name>A0A173VRG2_9FIRM</name>
<evidence type="ECO:0000313" key="15">
    <source>
        <dbReference type="Proteomes" id="UP000283586"/>
    </source>
</evidence>
<dbReference type="EMBL" id="QSFP01000004">
    <property type="protein sequence ID" value="RHA68696.1"/>
    <property type="molecule type" value="Genomic_DNA"/>
</dbReference>
<dbReference type="Proteomes" id="UP000284465">
    <property type="component" value="Unassembled WGS sequence"/>
</dbReference>
<dbReference type="SUPFAM" id="SSF52172">
    <property type="entry name" value="CheY-like"/>
    <property type="match status" value="1"/>
</dbReference>
<evidence type="ECO:0000259" key="4">
    <source>
        <dbReference type="PROSITE" id="PS50110"/>
    </source>
</evidence>
<dbReference type="RefSeq" id="WP_006857201.1">
    <property type="nucleotide sequence ID" value="NZ_CABIYH010000035.1"/>
</dbReference>
<evidence type="ECO:0000313" key="14">
    <source>
        <dbReference type="Proteomes" id="UP000283513"/>
    </source>
</evidence>
<protein>
    <recommendedName>
        <fullName evidence="1">Stage 0 sporulation protein A homolog</fullName>
    </recommendedName>
</protein>
<proteinExistence type="predicted"/>
<dbReference type="InterPro" id="IPR003607">
    <property type="entry name" value="HD/PDEase_dom"/>
</dbReference>
<dbReference type="AlphaFoldDB" id="A0A173VRG2"/>
<reference evidence="7 18" key="3">
    <citation type="journal article" date="2019" name="Nat. Med.">
        <title>A library of human gut bacterial isolates paired with longitudinal multiomics data enables mechanistic microbiome research.</title>
        <authorList>
            <person name="Poyet M."/>
            <person name="Groussin M."/>
            <person name="Gibbons S.M."/>
            <person name="Avila-Pacheco J."/>
            <person name="Jiang X."/>
            <person name="Kearney S.M."/>
            <person name="Perrotta A.R."/>
            <person name="Berdy B."/>
            <person name="Zhao S."/>
            <person name="Lieberman T.D."/>
            <person name="Swanson P.K."/>
            <person name="Smith M."/>
            <person name="Roesemann S."/>
            <person name="Alexander J.E."/>
            <person name="Rich S.A."/>
            <person name="Livny J."/>
            <person name="Vlamakis H."/>
            <person name="Clish C."/>
            <person name="Bullock K."/>
            <person name="Deik A."/>
            <person name="Scott J."/>
            <person name="Pierce K.A."/>
            <person name="Xavier R.J."/>
            <person name="Alm E.J."/>
        </authorList>
    </citation>
    <scope>NUCLEOTIDE SEQUENCE [LARGE SCALE GENOMIC DNA]</scope>
    <source>
        <strain evidence="7 18">BIOML-A1</strain>
    </source>
</reference>
<dbReference type="GO" id="GO:0000160">
    <property type="term" value="P:phosphorelay signal transduction system"/>
    <property type="evidence" value="ECO:0007669"/>
    <property type="project" value="InterPro"/>
</dbReference>
<dbReference type="PROSITE" id="PS51832">
    <property type="entry name" value="HD_GYP"/>
    <property type="match status" value="1"/>
</dbReference>
<evidence type="ECO:0000313" key="6">
    <source>
        <dbReference type="EMBL" id="CUN29781.1"/>
    </source>
</evidence>
<dbReference type="InterPro" id="IPR011006">
    <property type="entry name" value="CheY-like_superfamily"/>
</dbReference>
<dbReference type="EMBL" id="CYXZ01000035">
    <property type="protein sequence ID" value="CUN29781.1"/>
    <property type="molecule type" value="Genomic_DNA"/>
</dbReference>
<dbReference type="STRING" id="166486.ERS852572_03400"/>
<dbReference type="PaxDb" id="166486-ERS852572_03400"/>
<dbReference type="EMBL" id="WNAJ01000017">
    <property type="protein sequence ID" value="MTR86035.1"/>
    <property type="molecule type" value="Genomic_DNA"/>
</dbReference>
<dbReference type="Pfam" id="PF00072">
    <property type="entry name" value="Response_reg"/>
    <property type="match status" value="1"/>
</dbReference>
<keyword evidence="3" id="KW-0597">Phosphoprotein</keyword>
<dbReference type="SMART" id="SM00448">
    <property type="entry name" value="REC"/>
    <property type="match status" value="1"/>
</dbReference>
<dbReference type="Proteomes" id="UP000283513">
    <property type="component" value="Unassembled WGS sequence"/>
</dbReference>
<evidence type="ECO:0000313" key="16">
    <source>
        <dbReference type="Proteomes" id="UP000284051"/>
    </source>
</evidence>